<sequence length="343" mass="39653">MNPFDQSVNRDCLFNNVTGKAVSPKVCDFLTNANTMDHQQKLQFLEEYASSPDRFEKPIKRNTILNFASDCIKKVQKSSEGKQAIPPKNHIEIIDGFYFLNVLGPSFPQTFGKISEHVLRKICGKDALEIHLVFDRYLSPSIKDAERHNRQEVDIPFSIVGPLRKRQLDFNKSLKNFRFKEALVEFFVQYWEDYSMTSFIQNKTVFITVQERCYSYRSVNGRIFKKEEGDFECQHEEADTLILFHMNKINQNSTILVTVSDTDVPIILLGNIHTFPDMDIYLVTSFAHKEDFKCYSINDVATSLSPNICRALSAFHAFIGCDYTATFYRQGKVPPFKLLQKND</sequence>
<dbReference type="PANTHER" id="PTHR46704">
    <property type="entry name" value="CXC DOMAIN-CONTAINING PROTEIN-RELATED"/>
    <property type="match status" value="1"/>
</dbReference>
<protein>
    <submittedName>
        <fullName evidence="1">Uncharacterized protein</fullName>
    </submittedName>
</protein>
<dbReference type="OrthoDB" id="6751464at2759"/>
<organism evidence="1 2">
    <name type="scientific">Psylliodes chrysocephalus</name>
    <dbReference type="NCBI Taxonomy" id="3402493"/>
    <lineage>
        <taxon>Eukaryota</taxon>
        <taxon>Metazoa</taxon>
        <taxon>Ecdysozoa</taxon>
        <taxon>Arthropoda</taxon>
        <taxon>Hexapoda</taxon>
        <taxon>Insecta</taxon>
        <taxon>Pterygota</taxon>
        <taxon>Neoptera</taxon>
        <taxon>Endopterygota</taxon>
        <taxon>Coleoptera</taxon>
        <taxon>Polyphaga</taxon>
        <taxon>Cucujiformia</taxon>
        <taxon>Chrysomeloidea</taxon>
        <taxon>Chrysomelidae</taxon>
        <taxon>Galerucinae</taxon>
        <taxon>Alticini</taxon>
        <taxon>Psylliodes</taxon>
    </lineage>
</organism>
<dbReference type="PANTHER" id="PTHR46704:SF9">
    <property type="entry name" value="BHLH DOMAIN-CONTAINING PROTEIN"/>
    <property type="match status" value="1"/>
</dbReference>
<name>A0A9P0CIN8_9CUCU</name>
<evidence type="ECO:0000313" key="1">
    <source>
        <dbReference type="EMBL" id="CAH1102151.1"/>
    </source>
</evidence>
<reference evidence="1" key="1">
    <citation type="submission" date="2022-01" db="EMBL/GenBank/DDBJ databases">
        <authorList>
            <person name="King R."/>
        </authorList>
    </citation>
    <scope>NUCLEOTIDE SEQUENCE</scope>
</reference>
<gene>
    <name evidence="1" type="ORF">PSYICH_LOCUS3368</name>
</gene>
<accession>A0A9P0CIN8</accession>
<dbReference type="EMBL" id="OV651824">
    <property type="protein sequence ID" value="CAH1102151.1"/>
    <property type="molecule type" value="Genomic_DNA"/>
</dbReference>
<dbReference type="AlphaFoldDB" id="A0A9P0CIN8"/>
<dbReference type="Proteomes" id="UP001153636">
    <property type="component" value="Chromosome 12"/>
</dbReference>
<evidence type="ECO:0000313" key="2">
    <source>
        <dbReference type="Proteomes" id="UP001153636"/>
    </source>
</evidence>
<keyword evidence="2" id="KW-1185">Reference proteome</keyword>
<proteinExistence type="predicted"/>